<dbReference type="EMBL" id="PJQY01000045">
    <property type="protein sequence ID" value="PQQ20115.1"/>
    <property type="molecule type" value="Genomic_DNA"/>
</dbReference>
<feature type="region of interest" description="Disordered" evidence="1">
    <location>
        <begin position="29"/>
        <end position="69"/>
    </location>
</feature>
<comment type="caution">
    <text evidence="2">The sequence shown here is derived from an EMBL/GenBank/DDBJ whole genome shotgun (WGS) entry which is preliminary data.</text>
</comment>
<evidence type="ECO:0000313" key="2">
    <source>
        <dbReference type="EMBL" id="PQQ20115.1"/>
    </source>
</evidence>
<gene>
    <name evidence="2" type="ORF">Pyn_02090</name>
</gene>
<proteinExistence type="predicted"/>
<sequence length="162" mass="17831">MSFGALGWTLGSQRVLSFLYLTETNLDPQGADHWTSASPIFSDGDSYDEKEEKEPVIQTSTSQPSRSGLASKVLVPLSFPEEELEKEGEIPLTRKRKVPDAKLPSNDSIEISQDVVEQGAEGDLPYLVLTVVEVRPSKGRKLILHADESEVENNQVVPPIQV</sequence>
<name>A0A314ZJL6_PRUYE</name>
<reference evidence="2 3" key="1">
    <citation type="submission" date="2018-02" db="EMBL/GenBank/DDBJ databases">
        <title>Draft genome of wild Prunus yedoensis var. nudiflora.</title>
        <authorList>
            <person name="Baek S."/>
            <person name="Kim J.-H."/>
            <person name="Choi K."/>
            <person name="Kim G.-B."/>
            <person name="Cho A."/>
            <person name="Jang H."/>
            <person name="Shin C.-H."/>
            <person name="Yu H.-J."/>
            <person name="Mun J.-H."/>
        </authorList>
    </citation>
    <scope>NUCLEOTIDE SEQUENCE [LARGE SCALE GENOMIC DNA]</scope>
    <source>
        <strain evidence="3">cv. Jeju island</strain>
        <tissue evidence="2">Leaf</tissue>
    </source>
</reference>
<accession>A0A314ZJL6</accession>
<dbReference type="Proteomes" id="UP000250321">
    <property type="component" value="Unassembled WGS sequence"/>
</dbReference>
<evidence type="ECO:0000256" key="1">
    <source>
        <dbReference type="SAM" id="MobiDB-lite"/>
    </source>
</evidence>
<keyword evidence="3" id="KW-1185">Reference proteome</keyword>
<evidence type="ECO:0000313" key="3">
    <source>
        <dbReference type="Proteomes" id="UP000250321"/>
    </source>
</evidence>
<feature type="compositionally biased region" description="Polar residues" evidence="1">
    <location>
        <begin position="57"/>
        <end position="68"/>
    </location>
</feature>
<organism evidence="2 3">
    <name type="scientific">Prunus yedoensis var. nudiflora</name>
    <dbReference type="NCBI Taxonomy" id="2094558"/>
    <lineage>
        <taxon>Eukaryota</taxon>
        <taxon>Viridiplantae</taxon>
        <taxon>Streptophyta</taxon>
        <taxon>Embryophyta</taxon>
        <taxon>Tracheophyta</taxon>
        <taxon>Spermatophyta</taxon>
        <taxon>Magnoliopsida</taxon>
        <taxon>eudicotyledons</taxon>
        <taxon>Gunneridae</taxon>
        <taxon>Pentapetalae</taxon>
        <taxon>rosids</taxon>
        <taxon>fabids</taxon>
        <taxon>Rosales</taxon>
        <taxon>Rosaceae</taxon>
        <taxon>Amygdaloideae</taxon>
        <taxon>Amygdaleae</taxon>
        <taxon>Prunus</taxon>
    </lineage>
</organism>
<protein>
    <submittedName>
        <fullName evidence="2">Uncharacterized protein</fullName>
    </submittedName>
</protein>
<dbReference type="AlphaFoldDB" id="A0A314ZJL6"/>